<dbReference type="RefSeq" id="WP_042738091.1">
    <property type="nucleotide sequence ID" value="NZ_BKAX01000001.1"/>
</dbReference>
<sequence length="211" mass="24563">MLEVNQLYRILLQHMGPQNWWPADSKIEIILGAILVQNTNWRNAAYALESLTENTELEPHQILNTKLEDLQLLIKSSGFYKAKAQTILTILTWLNRFDFDYAGIQAHYGKQLRKSLLELKGIGEETADVLMVYVFDGIEFIPDSYTRRIFSKLGYSGTERYHKLKQKIDLPQDFTNQDANELHALLDNFGKAYFNSKNNGDFQFLEKYFVK</sequence>
<accession>A0A0D0RR03</accession>
<dbReference type="GeneID" id="93846055"/>
<gene>
    <name evidence="7" type="ORF">NCTC12195_01216</name>
    <name evidence="6" type="ORF">SGA02_01600</name>
</gene>
<dbReference type="SUPFAM" id="SSF48150">
    <property type="entry name" value="DNA-glycosylase"/>
    <property type="match status" value="1"/>
</dbReference>
<evidence type="ECO:0000313" key="8">
    <source>
        <dbReference type="Proteomes" id="UP000255277"/>
    </source>
</evidence>
<evidence type="ECO:0000259" key="5">
    <source>
        <dbReference type="SMART" id="SM00478"/>
    </source>
</evidence>
<dbReference type="Proteomes" id="UP000321057">
    <property type="component" value="Unassembled WGS sequence"/>
</dbReference>
<dbReference type="STRING" id="1293.SH09_02740"/>
<evidence type="ECO:0000313" key="6">
    <source>
        <dbReference type="EMBL" id="GEQ04332.1"/>
    </source>
</evidence>
<keyword evidence="4" id="KW-0411">Iron-sulfur</keyword>
<dbReference type="GO" id="GO:0004519">
    <property type="term" value="F:endonuclease activity"/>
    <property type="evidence" value="ECO:0007669"/>
    <property type="project" value="UniProtKB-KW"/>
</dbReference>
<dbReference type="PIRSF" id="PIRSF001435">
    <property type="entry name" value="Nth"/>
    <property type="match status" value="1"/>
</dbReference>
<dbReference type="InterPro" id="IPR003265">
    <property type="entry name" value="HhH-GPD_domain"/>
</dbReference>
<dbReference type="SMART" id="SM00478">
    <property type="entry name" value="ENDO3c"/>
    <property type="match status" value="1"/>
</dbReference>
<dbReference type="Gene3D" id="1.10.340.30">
    <property type="entry name" value="Hypothetical protein, domain 2"/>
    <property type="match status" value="1"/>
</dbReference>
<reference evidence="7 8" key="1">
    <citation type="submission" date="2018-06" db="EMBL/GenBank/DDBJ databases">
        <authorList>
            <consortium name="Pathogen Informatics"/>
            <person name="Doyle S."/>
        </authorList>
    </citation>
    <scope>NUCLEOTIDE SEQUENCE [LARGE SCALE GENOMIC DNA]</scope>
    <source>
        <strain evidence="7 8">NCTC12195</strain>
    </source>
</reference>
<dbReference type="Proteomes" id="UP000255277">
    <property type="component" value="Unassembled WGS sequence"/>
</dbReference>
<name>A0A0D0RR03_STAGA</name>
<dbReference type="PANTHER" id="PTHR10359">
    <property type="entry name" value="A/G-SPECIFIC ADENINE GLYCOSYLASE/ENDONUCLEASE III"/>
    <property type="match status" value="1"/>
</dbReference>
<feature type="domain" description="HhH-GPD" evidence="5">
    <location>
        <begin position="35"/>
        <end position="192"/>
    </location>
</feature>
<dbReference type="Pfam" id="PF00730">
    <property type="entry name" value="HhH-GPD"/>
    <property type="match status" value="1"/>
</dbReference>
<dbReference type="InterPro" id="IPR011257">
    <property type="entry name" value="DNA_glycosylase"/>
</dbReference>
<dbReference type="AlphaFoldDB" id="A0A0D0RR03"/>
<organism evidence="7 8">
    <name type="scientific">Staphylococcus gallinarum</name>
    <dbReference type="NCBI Taxonomy" id="1293"/>
    <lineage>
        <taxon>Bacteria</taxon>
        <taxon>Bacillati</taxon>
        <taxon>Bacillota</taxon>
        <taxon>Bacilli</taxon>
        <taxon>Bacillales</taxon>
        <taxon>Staphylococcaceae</taxon>
        <taxon>Staphylococcus</taxon>
    </lineage>
</organism>
<evidence type="ECO:0000256" key="1">
    <source>
        <dbReference type="ARBA" id="ARBA00022485"/>
    </source>
</evidence>
<keyword evidence="7" id="KW-0378">Hydrolase</keyword>
<keyword evidence="9" id="KW-1185">Reference proteome</keyword>
<keyword evidence="7" id="KW-0540">Nuclease</keyword>
<keyword evidence="1" id="KW-0004">4Fe-4S</keyword>
<evidence type="ECO:0000313" key="7">
    <source>
        <dbReference type="EMBL" id="SUM31780.1"/>
    </source>
</evidence>
<dbReference type="PANTHER" id="PTHR10359:SF19">
    <property type="entry name" value="DNA REPAIR GLYCOSYLASE MJ1434-RELATED"/>
    <property type="match status" value="1"/>
</dbReference>
<proteinExistence type="predicted"/>
<dbReference type="GO" id="GO:0051539">
    <property type="term" value="F:4 iron, 4 sulfur cluster binding"/>
    <property type="evidence" value="ECO:0007669"/>
    <property type="project" value="UniProtKB-KW"/>
</dbReference>
<keyword evidence="3" id="KW-0408">Iron</keyword>
<keyword evidence="2" id="KW-0479">Metal-binding</keyword>
<dbReference type="GO" id="GO:0006284">
    <property type="term" value="P:base-excision repair"/>
    <property type="evidence" value="ECO:0007669"/>
    <property type="project" value="InterPro"/>
</dbReference>
<evidence type="ECO:0000256" key="2">
    <source>
        <dbReference type="ARBA" id="ARBA00022723"/>
    </source>
</evidence>
<dbReference type="EMBL" id="UHDK01000001">
    <property type="protein sequence ID" value="SUM31780.1"/>
    <property type="molecule type" value="Genomic_DNA"/>
</dbReference>
<keyword evidence="7" id="KW-0255">Endonuclease</keyword>
<dbReference type="CDD" id="cd00056">
    <property type="entry name" value="ENDO3c"/>
    <property type="match status" value="1"/>
</dbReference>
<evidence type="ECO:0000256" key="4">
    <source>
        <dbReference type="ARBA" id="ARBA00023014"/>
    </source>
</evidence>
<evidence type="ECO:0000256" key="3">
    <source>
        <dbReference type="ARBA" id="ARBA00023004"/>
    </source>
</evidence>
<dbReference type="EMBL" id="BKAX01000001">
    <property type="protein sequence ID" value="GEQ04332.1"/>
    <property type="molecule type" value="Genomic_DNA"/>
</dbReference>
<reference evidence="6 9" key="2">
    <citation type="submission" date="2019-07" db="EMBL/GenBank/DDBJ databases">
        <title>Whole genome shotgun sequence of Staphylococcus gallinarum NBRC 109767.</title>
        <authorList>
            <person name="Hosoyama A."/>
            <person name="Uohara A."/>
            <person name="Ohji S."/>
            <person name="Ichikawa N."/>
        </authorList>
    </citation>
    <scope>NUCLEOTIDE SEQUENCE [LARGE SCALE GENOMIC DNA]</scope>
    <source>
        <strain evidence="6 9">NBRC 109767</strain>
    </source>
</reference>
<dbReference type="GO" id="GO:0046872">
    <property type="term" value="F:metal ion binding"/>
    <property type="evidence" value="ECO:0007669"/>
    <property type="project" value="UniProtKB-KW"/>
</dbReference>
<evidence type="ECO:0000313" key="9">
    <source>
        <dbReference type="Proteomes" id="UP000321057"/>
    </source>
</evidence>
<protein>
    <submittedName>
        <fullName evidence="7">Endonuclease III</fullName>
    </submittedName>
</protein>